<gene>
    <name evidence="2" type="ORF">E7Z73_03195</name>
</gene>
<evidence type="ECO:0000313" key="3">
    <source>
        <dbReference type="Proteomes" id="UP000762703"/>
    </source>
</evidence>
<evidence type="ECO:0000313" key="2">
    <source>
        <dbReference type="EMBL" id="MBE6504738.1"/>
    </source>
</evidence>
<feature type="compositionally biased region" description="Polar residues" evidence="1">
    <location>
        <begin position="250"/>
        <end position="268"/>
    </location>
</feature>
<feature type="region of interest" description="Disordered" evidence="1">
    <location>
        <begin position="249"/>
        <end position="268"/>
    </location>
</feature>
<evidence type="ECO:0000256" key="1">
    <source>
        <dbReference type="SAM" id="MobiDB-lite"/>
    </source>
</evidence>
<dbReference type="PROSITE" id="PS51257">
    <property type="entry name" value="PROKAR_LIPOPROTEIN"/>
    <property type="match status" value="1"/>
</dbReference>
<accession>A0A8T3V9K4</accession>
<reference evidence="2" key="1">
    <citation type="submission" date="2019-04" db="EMBL/GenBank/DDBJ databases">
        <title>Evolution of Biomass-Degrading Anaerobic Consortia Revealed by Metagenomics.</title>
        <authorList>
            <person name="Peng X."/>
        </authorList>
    </citation>
    <scope>NUCLEOTIDE SEQUENCE</scope>
    <source>
        <strain evidence="2">SIG12</strain>
    </source>
</reference>
<dbReference type="EMBL" id="SUTE01000027">
    <property type="protein sequence ID" value="MBE6504738.1"/>
    <property type="molecule type" value="Genomic_DNA"/>
</dbReference>
<comment type="caution">
    <text evidence="2">The sequence shown here is derived from an EMBL/GenBank/DDBJ whole genome shotgun (WGS) entry which is preliminary data.</text>
</comment>
<dbReference type="AlphaFoldDB" id="A0A8T3V9K4"/>
<proteinExistence type="predicted"/>
<sequence>MDKIKIGIIAIFVIFLVGGCYAVYHGNDVTSNAATDISSSPNAPNAPDNDVNNQPNTLQNDNINTAKDISQNNNINNYASALKIIYRQIPGVAVFVNTDIDYTDLYLQCVVCGGFIALGEVTEALPEDALCPDLCGGGNCMISNTDYTVTYEFAKAFYDKYGRHPEEIEDSDVPASSNNANIPANYESGIYVPEGLKIALHDMNNPDIHGEYDMPVHIIGPGIHVPEDAKLIYDGDGIQLYDNGMEVQGMDSNSGAVSDTSEPVSIEQ</sequence>
<dbReference type="Proteomes" id="UP000762703">
    <property type="component" value="Unassembled WGS sequence"/>
</dbReference>
<organism evidence="2 3">
    <name type="scientific">Methanobrevibacter millerae</name>
    <dbReference type="NCBI Taxonomy" id="230361"/>
    <lineage>
        <taxon>Archaea</taxon>
        <taxon>Methanobacteriati</taxon>
        <taxon>Methanobacteriota</taxon>
        <taxon>Methanomada group</taxon>
        <taxon>Methanobacteria</taxon>
        <taxon>Methanobacteriales</taxon>
        <taxon>Methanobacteriaceae</taxon>
        <taxon>Methanobrevibacter</taxon>
    </lineage>
</organism>
<protein>
    <submittedName>
        <fullName evidence="2">Uncharacterized protein</fullName>
    </submittedName>
</protein>
<name>A0A8T3V9K4_9EURY</name>
<dbReference type="RefSeq" id="WP_303736383.1">
    <property type="nucleotide sequence ID" value="NZ_SUTE01000027.1"/>
</dbReference>